<proteinExistence type="predicted"/>
<dbReference type="AlphaFoldDB" id="A0A0F9HWY9"/>
<name>A0A0F9HWY9_9ZZZZ</name>
<dbReference type="PANTHER" id="PTHR43075">
    <property type="entry name" value="FORMATE LYASE ACTIVATING ENZYME, PUTATIVE (AFU_ORTHOLOGUE AFUA_2G15630)-RELATED"/>
    <property type="match status" value="1"/>
</dbReference>
<dbReference type="InterPro" id="IPR040085">
    <property type="entry name" value="MJ0674-like"/>
</dbReference>
<evidence type="ECO:0000313" key="1">
    <source>
        <dbReference type="EMBL" id="KKM19951.1"/>
    </source>
</evidence>
<gene>
    <name evidence="1" type="ORF">LCGC14_1650430</name>
</gene>
<dbReference type="EMBL" id="LAZR01013871">
    <property type="protein sequence ID" value="KKM19951.1"/>
    <property type="molecule type" value="Genomic_DNA"/>
</dbReference>
<protein>
    <submittedName>
        <fullName evidence="1">Uncharacterized protein</fullName>
    </submittedName>
</protein>
<accession>A0A0F9HWY9</accession>
<sequence length="112" mass="13044">MISEFVCGKKYSGIENYFEFISRNHKRIHDEGSGEMIIRHLVIPRHIDCCSKPILDNIAKELPKAVVNIMSQYRPERKSSQYPEINRRPTSHEMQEVGNYADKLGILWKPVS</sequence>
<organism evidence="1">
    <name type="scientific">marine sediment metagenome</name>
    <dbReference type="NCBI Taxonomy" id="412755"/>
    <lineage>
        <taxon>unclassified sequences</taxon>
        <taxon>metagenomes</taxon>
        <taxon>ecological metagenomes</taxon>
    </lineage>
</organism>
<dbReference type="PANTHER" id="PTHR43075:SF1">
    <property type="entry name" value="FORMATE LYASE ACTIVATING ENZYME, PUTATIVE (AFU_ORTHOLOGUE AFUA_2G15630)-RELATED"/>
    <property type="match status" value="1"/>
</dbReference>
<reference evidence="1" key="1">
    <citation type="journal article" date="2015" name="Nature">
        <title>Complex archaea that bridge the gap between prokaryotes and eukaryotes.</title>
        <authorList>
            <person name="Spang A."/>
            <person name="Saw J.H."/>
            <person name="Jorgensen S.L."/>
            <person name="Zaremba-Niedzwiedzka K."/>
            <person name="Martijn J."/>
            <person name="Lind A.E."/>
            <person name="van Eijk R."/>
            <person name="Schleper C."/>
            <person name="Guy L."/>
            <person name="Ettema T.J."/>
        </authorList>
    </citation>
    <scope>NUCLEOTIDE SEQUENCE</scope>
</reference>
<comment type="caution">
    <text evidence="1">The sequence shown here is derived from an EMBL/GenBank/DDBJ whole genome shotgun (WGS) entry which is preliminary data.</text>
</comment>